<reference evidence="3" key="1">
    <citation type="submission" date="2017-02" db="UniProtKB">
        <authorList>
            <consortium name="WormBaseParasite"/>
        </authorList>
    </citation>
    <scope>IDENTIFICATION</scope>
</reference>
<reference evidence="1 2" key="2">
    <citation type="submission" date="2018-10" db="EMBL/GenBank/DDBJ databases">
        <authorList>
            <consortium name="Pathogen Informatics"/>
        </authorList>
    </citation>
    <scope>NUCLEOTIDE SEQUENCE [LARGE SCALE GENOMIC DNA]</scope>
</reference>
<organism evidence="3">
    <name type="scientific">Enterobius vermicularis</name>
    <name type="common">Human pinworm</name>
    <dbReference type="NCBI Taxonomy" id="51028"/>
    <lineage>
        <taxon>Eukaryota</taxon>
        <taxon>Metazoa</taxon>
        <taxon>Ecdysozoa</taxon>
        <taxon>Nematoda</taxon>
        <taxon>Chromadorea</taxon>
        <taxon>Rhabditida</taxon>
        <taxon>Spirurina</taxon>
        <taxon>Oxyuridomorpha</taxon>
        <taxon>Oxyuroidea</taxon>
        <taxon>Oxyuridae</taxon>
        <taxon>Enterobius</taxon>
    </lineage>
</organism>
<sequence length="44" mass="4833">MREVFRNIGSYRTSRQGEIADTTTATTLAPVSVPNPPNFCISFS</sequence>
<dbReference type="EMBL" id="UXUI01011045">
    <property type="protein sequence ID" value="VDD95898.1"/>
    <property type="molecule type" value="Genomic_DNA"/>
</dbReference>
<accession>A0A0N4VKF3</accession>
<evidence type="ECO:0000313" key="1">
    <source>
        <dbReference type="EMBL" id="VDD95898.1"/>
    </source>
</evidence>
<dbReference type="AlphaFoldDB" id="A0A0N4VKF3"/>
<evidence type="ECO:0000313" key="3">
    <source>
        <dbReference type="WBParaSite" id="EVEC_0001134101-mRNA-1"/>
    </source>
</evidence>
<gene>
    <name evidence="1" type="ORF">EVEC_LOCUS10649</name>
</gene>
<name>A0A0N4VKF3_ENTVE</name>
<evidence type="ECO:0000313" key="2">
    <source>
        <dbReference type="Proteomes" id="UP000274131"/>
    </source>
</evidence>
<keyword evidence="2" id="KW-1185">Reference proteome</keyword>
<proteinExistence type="predicted"/>
<dbReference type="WBParaSite" id="EVEC_0001134101-mRNA-1">
    <property type="protein sequence ID" value="EVEC_0001134101-mRNA-1"/>
    <property type="gene ID" value="EVEC_0001134101"/>
</dbReference>
<protein>
    <submittedName>
        <fullName evidence="1 3">Uncharacterized protein</fullName>
    </submittedName>
</protein>
<dbReference type="Proteomes" id="UP000274131">
    <property type="component" value="Unassembled WGS sequence"/>
</dbReference>